<organism evidence="1 2">
    <name type="scientific">Alicycliphilus denitrificans</name>
    <dbReference type="NCBI Taxonomy" id="179636"/>
    <lineage>
        <taxon>Bacteria</taxon>
        <taxon>Pseudomonadati</taxon>
        <taxon>Pseudomonadota</taxon>
        <taxon>Betaproteobacteria</taxon>
        <taxon>Burkholderiales</taxon>
        <taxon>Comamonadaceae</taxon>
        <taxon>Alicycliphilus</taxon>
    </lineage>
</organism>
<reference evidence="1 2" key="1">
    <citation type="submission" date="2018-09" db="EMBL/GenBank/DDBJ databases">
        <title>Genome comparison of Alicycliphilus sp. BQ1, a polyurethanolytic bacterium, with its closest phylogenetic relatives Alicycliphilus denitrificans BC and K601, unable to attack polyurethane.</title>
        <authorList>
            <person name="Loza-Tavera H."/>
            <person name="Lozano L."/>
            <person name="Cevallos M."/>
            <person name="Maya-Lucas O."/>
            <person name="Garcia-Mena J."/>
            <person name="Hernandez J."/>
        </authorList>
    </citation>
    <scope>NUCLEOTIDE SEQUENCE [LARGE SCALE GENOMIC DNA]</scope>
    <source>
        <strain evidence="1 2">BQ1</strain>
    </source>
</reference>
<dbReference type="Proteomes" id="UP000216225">
    <property type="component" value="Unassembled WGS sequence"/>
</dbReference>
<dbReference type="RefSeq" id="WP_094438211.1">
    <property type="nucleotide sequence ID" value="NZ_NKDB02000002.1"/>
</dbReference>
<evidence type="ECO:0000313" key="2">
    <source>
        <dbReference type="Proteomes" id="UP000216225"/>
    </source>
</evidence>
<dbReference type="AlphaFoldDB" id="A0A420KBV6"/>
<proteinExistence type="predicted"/>
<evidence type="ECO:0000313" key="1">
    <source>
        <dbReference type="EMBL" id="RKJ96649.1"/>
    </source>
</evidence>
<gene>
    <name evidence="1" type="ORF">CE154_011540</name>
</gene>
<sequence length="107" mass="12532">MNTDITRRPLFAAHPYFDTKKAWVLLWSHKQGLLHIKRLHDMFMNHMRAYHEDRNLEYIPLLIGDREAIDAAADVIRPTLHARYDAKQAFNHSAIPYSQLPEGVSRP</sequence>
<name>A0A420KBV6_9BURK</name>
<comment type="caution">
    <text evidence="1">The sequence shown here is derived from an EMBL/GenBank/DDBJ whole genome shotgun (WGS) entry which is preliminary data.</text>
</comment>
<protein>
    <submittedName>
        <fullName evidence="1">Uncharacterized protein</fullName>
    </submittedName>
</protein>
<accession>A0A420KBV6</accession>
<dbReference type="EMBL" id="NKDB02000002">
    <property type="protein sequence ID" value="RKJ96649.1"/>
    <property type="molecule type" value="Genomic_DNA"/>
</dbReference>